<sequence>MQPTAAPPAVPGPEPEPEPVPYPHRLRFEERHRSGIVLGHEQDYTVLRAWVHGTVLGPAANCVMRVAVALVSNAHRHTLSGAPGGNVHVVIDQNPFLLALRVTDNGPRPGARIPYPRLGEPGRDPRSGLRLVEELTVYWDWEWEWRGTTMGPLTIRAVIDTP</sequence>
<reference evidence="2 3" key="1">
    <citation type="submission" date="2023-08" db="EMBL/GenBank/DDBJ databases">
        <authorList>
            <person name="Girao M."/>
            <person name="Carvalho M.F."/>
        </authorList>
    </citation>
    <scope>NUCLEOTIDE SEQUENCE [LARGE SCALE GENOMIC DNA]</scope>
    <source>
        <strain evidence="2 3">CT-R113</strain>
    </source>
</reference>
<dbReference type="RefSeq" id="WP_330093309.1">
    <property type="nucleotide sequence ID" value="NZ_JAUZMY010000020.1"/>
</dbReference>
<evidence type="ECO:0000313" key="3">
    <source>
        <dbReference type="Proteomes" id="UP001356095"/>
    </source>
</evidence>
<name>A0ABU7KD58_9ACTN</name>
<accession>A0ABU7KD58</accession>
<keyword evidence="2" id="KW-0067">ATP-binding</keyword>
<dbReference type="Proteomes" id="UP001356095">
    <property type="component" value="Unassembled WGS sequence"/>
</dbReference>
<feature type="region of interest" description="Disordered" evidence="1">
    <location>
        <begin position="1"/>
        <end position="22"/>
    </location>
</feature>
<dbReference type="EMBL" id="JAUZMY010000020">
    <property type="protein sequence ID" value="MEE2039537.1"/>
    <property type="molecule type" value="Genomic_DNA"/>
</dbReference>
<dbReference type="SUPFAM" id="SSF55874">
    <property type="entry name" value="ATPase domain of HSP90 chaperone/DNA topoisomerase II/histidine kinase"/>
    <property type="match status" value="1"/>
</dbReference>
<comment type="caution">
    <text evidence="2">The sequence shown here is derived from an EMBL/GenBank/DDBJ whole genome shotgun (WGS) entry which is preliminary data.</text>
</comment>
<dbReference type="Gene3D" id="3.30.565.10">
    <property type="entry name" value="Histidine kinase-like ATPase, C-terminal domain"/>
    <property type="match status" value="1"/>
</dbReference>
<keyword evidence="3" id="KW-1185">Reference proteome</keyword>
<proteinExistence type="predicted"/>
<dbReference type="CDD" id="cd16936">
    <property type="entry name" value="HATPase_RsbW-like"/>
    <property type="match status" value="1"/>
</dbReference>
<evidence type="ECO:0000313" key="2">
    <source>
        <dbReference type="EMBL" id="MEE2039537.1"/>
    </source>
</evidence>
<dbReference type="GO" id="GO:0005524">
    <property type="term" value="F:ATP binding"/>
    <property type="evidence" value="ECO:0007669"/>
    <property type="project" value="UniProtKB-KW"/>
</dbReference>
<evidence type="ECO:0000256" key="1">
    <source>
        <dbReference type="SAM" id="MobiDB-lite"/>
    </source>
</evidence>
<protein>
    <submittedName>
        <fullName evidence="2">ATP-binding protein</fullName>
    </submittedName>
</protein>
<keyword evidence="2" id="KW-0547">Nucleotide-binding</keyword>
<gene>
    <name evidence="2" type="ORF">Q8791_20150</name>
</gene>
<dbReference type="InterPro" id="IPR036890">
    <property type="entry name" value="HATPase_C_sf"/>
</dbReference>
<organism evidence="2 3">
    <name type="scientific">Nocardiopsis codii</name>
    <dbReference type="NCBI Taxonomy" id="3065942"/>
    <lineage>
        <taxon>Bacteria</taxon>
        <taxon>Bacillati</taxon>
        <taxon>Actinomycetota</taxon>
        <taxon>Actinomycetes</taxon>
        <taxon>Streptosporangiales</taxon>
        <taxon>Nocardiopsidaceae</taxon>
        <taxon>Nocardiopsis</taxon>
    </lineage>
</organism>